<evidence type="ECO:0000313" key="4">
    <source>
        <dbReference type="EMBL" id="SHM14821.1"/>
    </source>
</evidence>
<dbReference type="InterPro" id="IPR016181">
    <property type="entry name" value="Acyl_CoA_acyltransferase"/>
</dbReference>
<gene>
    <name evidence="4" type="ORF">SAMN05444366_2525</name>
</gene>
<keyword evidence="5" id="KW-1185">Reference proteome</keyword>
<dbReference type="STRING" id="29534.SAMN05444366_2525"/>
<proteinExistence type="predicted"/>
<organism evidence="4 5">
    <name type="scientific">Flavobacterium saccharophilum</name>
    <dbReference type="NCBI Taxonomy" id="29534"/>
    <lineage>
        <taxon>Bacteria</taxon>
        <taxon>Pseudomonadati</taxon>
        <taxon>Bacteroidota</taxon>
        <taxon>Flavobacteriia</taxon>
        <taxon>Flavobacteriales</taxon>
        <taxon>Flavobacteriaceae</taxon>
        <taxon>Flavobacterium</taxon>
    </lineage>
</organism>
<dbReference type="PROSITE" id="PS51186">
    <property type="entry name" value="GNAT"/>
    <property type="match status" value="1"/>
</dbReference>
<dbReference type="CDD" id="cd04301">
    <property type="entry name" value="NAT_SF"/>
    <property type="match status" value="1"/>
</dbReference>
<reference evidence="5" key="1">
    <citation type="submission" date="2016-11" db="EMBL/GenBank/DDBJ databases">
        <authorList>
            <person name="Varghese N."/>
            <person name="Submissions S."/>
        </authorList>
    </citation>
    <scope>NUCLEOTIDE SEQUENCE [LARGE SCALE GENOMIC DNA]</scope>
    <source>
        <strain evidence="5">DSM 1811</strain>
    </source>
</reference>
<evidence type="ECO:0000313" key="5">
    <source>
        <dbReference type="Proteomes" id="UP000184121"/>
    </source>
</evidence>
<keyword evidence="1 4" id="KW-0808">Transferase</keyword>
<dbReference type="SUPFAM" id="SSF55729">
    <property type="entry name" value="Acyl-CoA N-acyltransferases (Nat)"/>
    <property type="match status" value="1"/>
</dbReference>
<dbReference type="PANTHER" id="PTHR43420:SF42">
    <property type="entry name" value="N-ACETYLTRANSFERASE DOMAIN-CONTAINING PROTEIN"/>
    <property type="match status" value="1"/>
</dbReference>
<keyword evidence="2" id="KW-0012">Acyltransferase</keyword>
<dbReference type="Proteomes" id="UP000184121">
    <property type="component" value="Unassembled WGS sequence"/>
</dbReference>
<feature type="domain" description="N-acetyltransferase" evidence="3">
    <location>
        <begin position="26"/>
        <end position="163"/>
    </location>
</feature>
<name>A0A1M7GF25_9FLAO</name>
<dbReference type="GO" id="GO:0016747">
    <property type="term" value="F:acyltransferase activity, transferring groups other than amino-acyl groups"/>
    <property type="evidence" value="ECO:0007669"/>
    <property type="project" value="InterPro"/>
</dbReference>
<evidence type="ECO:0000259" key="3">
    <source>
        <dbReference type="PROSITE" id="PS51186"/>
    </source>
</evidence>
<sequence length="163" mass="18872">MFCDLFGQLIKYGTIALNLFCMISNYNKMKITSIKASETWEIRHKVMWPDQPFEFVQLEEDDFGLHFGVYAQEKLVSVVSCFIVDDEMQFRKLATLVDYQGKGIASLLLNHILKLAKDKGLTKVWCNARNNKKSFYEKFGMASSGKTFIKSDQEFLIMEILLL</sequence>
<dbReference type="Pfam" id="PF00583">
    <property type="entry name" value="Acetyltransf_1"/>
    <property type="match status" value="1"/>
</dbReference>
<dbReference type="InterPro" id="IPR000182">
    <property type="entry name" value="GNAT_dom"/>
</dbReference>
<dbReference type="PANTHER" id="PTHR43420">
    <property type="entry name" value="ACETYLTRANSFERASE"/>
    <property type="match status" value="1"/>
</dbReference>
<dbReference type="EMBL" id="FRBY01000003">
    <property type="protein sequence ID" value="SHM14821.1"/>
    <property type="molecule type" value="Genomic_DNA"/>
</dbReference>
<accession>A0A1M7GF25</accession>
<evidence type="ECO:0000256" key="2">
    <source>
        <dbReference type="ARBA" id="ARBA00023315"/>
    </source>
</evidence>
<protein>
    <submittedName>
        <fullName evidence="4">Acetyltransferase (GNAT) domain-containing protein</fullName>
    </submittedName>
</protein>
<dbReference type="Gene3D" id="3.40.630.30">
    <property type="match status" value="1"/>
</dbReference>
<evidence type="ECO:0000256" key="1">
    <source>
        <dbReference type="ARBA" id="ARBA00022679"/>
    </source>
</evidence>
<dbReference type="AlphaFoldDB" id="A0A1M7GF25"/>
<dbReference type="InterPro" id="IPR050680">
    <property type="entry name" value="YpeA/RimI_acetyltransf"/>
</dbReference>